<accession>A0A9D1ES10</accession>
<evidence type="ECO:0000259" key="1">
    <source>
        <dbReference type="Pfam" id="PF17677"/>
    </source>
</evidence>
<dbReference type="Gene3D" id="2.60.40.2220">
    <property type="match status" value="1"/>
</dbReference>
<proteinExistence type="predicted"/>
<protein>
    <recommendedName>
        <fullName evidence="1">Glycosyl hydrolases family 38 C-terminal domain-containing protein</fullName>
    </recommendedName>
</protein>
<dbReference type="InterPro" id="IPR041147">
    <property type="entry name" value="GH38_C"/>
</dbReference>
<name>A0A9D1ES10_9FIRM</name>
<feature type="domain" description="Glycosyl hydrolases family 38 C-terminal" evidence="1">
    <location>
        <begin position="13"/>
        <end position="44"/>
    </location>
</feature>
<organism evidence="2 3">
    <name type="scientific">Candidatus Limivivens intestinipullorum</name>
    <dbReference type="NCBI Taxonomy" id="2840858"/>
    <lineage>
        <taxon>Bacteria</taxon>
        <taxon>Bacillati</taxon>
        <taxon>Bacillota</taxon>
        <taxon>Clostridia</taxon>
        <taxon>Lachnospirales</taxon>
        <taxon>Lachnospiraceae</taxon>
        <taxon>Lachnospiraceae incertae sedis</taxon>
        <taxon>Candidatus Limivivens</taxon>
    </lineage>
</organism>
<evidence type="ECO:0000313" key="2">
    <source>
        <dbReference type="EMBL" id="HIS31012.1"/>
    </source>
</evidence>
<sequence>MAQKRGISVDKSNVLISAVKKAEDQEIIIRLYESEGRQDTVTVQQR</sequence>
<dbReference type="Proteomes" id="UP000823935">
    <property type="component" value="Unassembled WGS sequence"/>
</dbReference>
<dbReference type="AlphaFoldDB" id="A0A9D1ES10"/>
<gene>
    <name evidence="2" type="ORF">IAB44_05605</name>
</gene>
<reference evidence="2" key="2">
    <citation type="journal article" date="2021" name="PeerJ">
        <title>Extensive microbial diversity within the chicken gut microbiome revealed by metagenomics and culture.</title>
        <authorList>
            <person name="Gilroy R."/>
            <person name="Ravi A."/>
            <person name="Getino M."/>
            <person name="Pursley I."/>
            <person name="Horton D.L."/>
            <person name="Alikhan N.F."/>
            <person name="Baker D."/>
            <person name="Gharbi K."/>
            <person name="Hall N."/>
            <person name="Watson M."/>
            <person name="Adriaenssens E.M."/>
            <person name="Foster-Nyarko E."/>
            <person name="Jarju S."/>
            <person name="Secka A."/>
            <person name="Antonio M."/>
            <person name="Oren A."/>
            <person name="Chaudhuri R.R."/>
            <person name="La Ragione R."/>
            <person name="Hildebrand F."/>
            <person name="Pallen M.J."/>
        </authorList>
    </citation>
    <scope>NUCLEOTIDE SEQUENCE</scope>
    <source>
        <strain evidence="2">CHK190-19873</strain>
    </source>
</reference>
<comment type="caution">
    <text evidence="2">The sequence shown here is derived from an EMBL/GenBank/DDBJ whole genome shotgun (WGS) entry which is preliminary data.</text>
</comment>
<dbReference type="Pfam" id="PF17677">
    <property type="entry name" value="Glyco_hydro38C2"/>
    <property type="match status" value="1"/>
</dbReference>
<evidence type="ECO:0000313" key="3">
    <source>
        <dbReference type="Proteomes" id="UP000823935"/>
    </source>
</evidence>
<dbReference type="EMBL" id="DVIQ01000026">
    <property type="protein sequence ID" value="HIS31012.1"/>
    <property type="molecule type" value="Genomic_DNA"/>
</dbReference>
<reference evidence="2" key="1">
    <citation type="submission" date="2020-10" db="EMBL/GenBank/DDBJ databases">
        <authorList>
            <person name="Gilroy R."/>
        </authorList>
    </citation>
    <scope>NUCLEOTIDE SEQUENCE</scope>
    <source>
        <strain evidence="2">CHK190-19873</strain>
    </source>
</reference>